<dbReference type="EMBL" id="KK198755">
    <property type="protein sequence ID" value="KCW82828.1"/>
    <property type="molecule type" value="Genomic_DNA"/>
</dbReference>
<proteinExistence type="predicted"/>
<sequence>MSGEEIGLGNIGAGGISWIGRRSRCRGMAATEREGRKEEDEEQRENYKNPKGFFSKFDLCLRCLLKKQKS</sequence>
<evidence type="ECO:0000313" key="1">
    <source>
        <dbReference type="EMBL" id="KCW82828.1"/>
    </source>
</evidence>
<protein>
    <submittedName>
        <fullName evidence="1">Uncharacterized protein</fullName>
    </submittedName>
</protein>
<dbReference type="InParanoid" id="A0A059CWH9"/>
<name>A0A059CWH9_EUCGR</name>
<dbReference type="Gramene" id="KCW82828">
    <property type="protein sequence ID" value="KCW82828"/>
    <property type="gene ID" value="EUGRSUZ_C04196"/>
</dbReference>
<gene>
    <name evidence="1" type="ORF">EUGRSUZ_C04196</name>
</gene>
<reference evidence="1" key="1">
    <citation type="submission" date="2013-07" db="EMBL/GenBank/DDBJ databases">
        <title>The genome of Eucalyptus grandis.</title>
        <authorList>
            <person name="Schmutz J."/>
            <person name="Hayes R."/>
            <person name="Myburg A."/>
            <person name="Tuskan G."/>
            <person name="Grattapaglia D."/>
            <person name="Rokhsar D.S."/>
        </authorList>
    </citation>
    <scope>NUCLEOTIDE SEQUENCE</scope>
    <source>
        <tissue evidence="1">Leaf extractions</tissue>
    </source>
</reference>
<accession>A0A059CWH9</accession>
<organism evidence="1">
    <name type="scientific">Eucalyptus grandis</name>
    <name type="common">Flooded gum</name>
    <dbReference type="NCBI Taxonomy" id="71139"/>
    <lineage>
        <taxon>Eukaryota</taxon>
        <taxon>Viridiplantae</taxon>
        <taxon>Streptophyta</taxon>
        <taxon>Embryophyta</taxon>
        <taxon>Tracheophyta</taxon>
        <taxon>Spermatophyta</taxon>
        <taxon>Magnoliopsida</taxon>
        <taxon>eudicotyledons</taxon>
        <taxon>Gunneridae</taxon>
        <taxon>Pentapetalae</taxon>
        <taxon>rosids</taxon>
        <taxon>malvids</taxon>
        <taxon>Myrtales</taxon>
        <taxon>Myrtaceae</taxon>
        <taxon>Myrtoideae</taxon>
        <taxon>Eucalypteae</taxon>
        <taxon>Eucalyptus</taxon>
    </lineage>
</organism>
<dbReference type="AlphaFoldDB" id="A0A059CWH9"/>